<name>G6XFR5_9PROT</name>
<comment type="caution">
    <text evidence="1">The sequence shown here is derived from an EMBL/GenBank/DDBJ whole genome shotgun (WGS) entry which is preliminary data.</text>
</comment>
<dbReference type="AlphaFoldDB" id="G6XFR5"/>
<proteinExistence type="predicted"/>
<dbReference type="EMBL" id="AGQV01000001">
    <property type="protein sequence ID" value="EHH69023.1"/>
    <property type="molecule type" value="Genomic_DNA"/>
</dbReference>
<evidence type="ECO:0000313" key="1">
    <source>
        <dbReference type="EMBL" id="EHH69023.1"/>
    </source>
</evidence>
<dbReference type="SUPFAM" id="SSF140804">
    <property type="entry name" value="YidB-like"/>
    <property type="match status" value="1"/>
</dbReference>
<dbReference type="InterPro" id="IPR027405">
    <property type="entry name" value="YidB-like"/>
</dbReference>
<keyword evidence="2" id="KW-1185">Reference proteome</keyword>
<protein>
    <submittedName>
        <fullName evidence="1">Uncharacterized protein</fullName>
    </submittedName>
</protein>
<reference evidence="1 2" key="1">
    <citation type="submission" date="2011-10" db="EMBL/GenBank/DDBJ databases">
        <title>Genome sequence of Gluconobacter morbifer G707, isolated from Drosophila gut.</title>
        <authorList>
            <person name="Lee W.-J."/>
            <person name="Kim E.-K."/>
        </authorList>
    </citation>
    <scope>NUCLEOTIDE SEQUENCE [LARGE SCALE GENOMIC DNA]</scope>
    <source>
        <strain evidence="1 2">G707</strain>
    </source>
</reference>
<dbReference type="Proteomes" id="UP000004949">
    <property type="component" value="Unassembled WGS sequence"/>
</dbReference>
<sequence length="131" mass="14451">MKMTIQTGTPSETQAQKATSAFVRFGDWLSGASTDRSGLTEVTIRMMKDDCRFAETVGELGTSGKKKLSPQEVQDIMGEGRLDHLSHQTGQSPEALETALQDVLPMLGTLLHEDPDRLFKYMCQINPAEPH</sequence>
<organism evidence="1 2">
    <name type="scientific">Gluconobacter morbifer G707</name>
    <dbReference type="NCBI Taxonomy" id="1088869"/>
    <lineage>
        <taxon>Bacteria</taxon>
        <taxon>Pseudomonadati</taxon>
        <taxon>Pseudomonadota</taxon>
        <taxon>Alphaproteobacteria</taxon>
        <taxon>Acetobacterales</taxon>
        <taxon>Acetobacteraceae</taxon>
        <taxon>Gluconobacter</taxon>
    </lineage>
</organism>
<dbReference type="Gene3D" id="1.10.10.690">
    <property type="entry name" value="YidB-like"/>
    <property type="match status" value="1"/>
</dbReference>
<gene>
    <name evidence="1" type="ORF">GMO_03300</name>
</gene>
<accession>G6XFR5</accession>
<evidence type="ECO:0000313" key="2">
    <source>
        <dbReference type="Proteomes" id="UP000004949"/>
    </source>
</evidence>
<dbReference type="PATRIC" id="fig|1088869.3.peg.331"/>